<name>A0A7X6B965_9SPHN</name>
<comment type="caution">
    <text evidence="2">The sequence shown here is derived from an EMBL/GenBank/DDBJ whole genome shotgun (WGS) entry which is preliminary data.</text>
</comment>
<evidence type="ECO:0000313" key="2">
    <source>
        <dbReference type="EMBL" id="NJB89492.1"/>
    </source>
</evidence>
<dbReference type="GO" id="GO:0043565">
    <property type="term" value="F:sequence-specific DNA binding"/>
    <property type="evidence" value="ECO:0007669"/>
    <property type="project" value="InterPro"/>
</dbReference>
<sequence length="114" mass="12306">MSQVTLFSGPERRRRWSEDERLQILNEAFAPGSCVAEVSRRYDVSTSLIYAWRRKFRAALPGPVFAEAIVADELQPPSSVPGVAILIELPGGARVSIAASASPVLTAAALKALR</sequence>
<dbReference type="GO" id="GO:0004803">
    <property type="term" value="F:transposase activity"/>
    <property type="evidence" value="ECO:0007669"/>
    <property type="project" value="InterPro"/>
</dbReference>
<dbReference type="RefSeq" id="WP_167920977.1">
    <property type="nucleotide sequence ID" value="NZ_JAATIT010000002.1"/>
</dbReference>
<comment type="similarity">
    <text evidence="1">Belongs to the transposase 8 family.</text>
</comment>
<dbReference type="AlphaFoldDB" id="A0A7X6B965"/>
<protein>
    <submittedName>
        <fullName evidence="2">Transposase</fullName>
    </submittedName>
</protein>
<dbReference type="PANTHER" id="PTHR37936:SF3">
    <property type="entry name" value="TRANSPOSASE INSC FOR INSERTION ELEMENT IS2A-RELATED"/>
    <property type="match status" value="1"/>
</dbReference>
<dbReference type="SUPFAM" id="SSF48295">
    <property type="entry name" value="TrpR-like"/>
    <property type="match status" value="1"/>
</dbReference>
<gene>
    <name evidence="2" type="ORF">GGR90_001667</name>
</gene>
<dbReference type="InterPro" id="IPR010921">
    <property type="entry name" value="Trp_repressor/repl_initiator"/>
</dbReference>
<dbReference type="Pfam" id="PF01527">
    <property type="entry name" value="HTH_Tnp_1"/>
    <property type="match status" value="1"/>
</dbReference>
<organism evidence="2 3">
    <name type="scientific">Sphingopyxis italica</name>
    <dbReference type="NCBI Taxonomy" id="1129133"/>
    <lineage>
        <taxon>Bacteria</taxon>
        <taxon>Pseudomonadati</taxon>
        <taxon>Pseudomonadota</taxon>
        <taxon>Alphaproteobacteria</taxon>
        <taxon>Sphingomonadales</taxon>
        <taxon>Sphingomonadaceae</taxon>
        <taxon>Sphingopyxis</taxon>
    </lineage>
</organism>
<reference evidence="2 3" key="1">
    <citation type="submission" date="2020-03" db="EMBL/GenBank/DDBJ databases">
        <title>Genomic Encyclopedia of Type Strains, Phase IV (KMG-IV): sequencing the most valuable type-strain genomes for metagenomic binning, comparative biology and taxonomic classification.</title>
        <authorList>
            <person name="Goeker M."/>
        </authorList>
    </citation>
    <scope>NUCLEOTIDE SEQUENCE [LARGE SCALE GENOMIC DNA]</scope>
    <source>
        <strain evidence="2 3">DSM 25229</strain>
    </source>
</reference>
<dbReference type="InterPro" id="IPR002514">
    <property type="entry name" value="Transposase_8"/>
</dbReference>
<dbReference type="PANTHER" id="PTHR37936">
    <property type="entry name" value="TRANSPOSASE INSC FOR INSERTION ELEMENT IS2A-RELATED"/>
    <property type="match status" value="1"/>
</dbReference>
<keyword evidence="3" id="KW-1185">Reference proteome</keyword>
<dbReference type="Proteomes" id="UP000535078">
    <property type="component" value="Unassembled WGS sequence"/>
</dbReference>
<dbReference type="Gene3D" id="1.10.10.10">
    <property type="entry name" value="Winged helix-like DNA-binding domain superfamily/Winged helix DNA-binding domain"/>
    <property type="match status" value="1"/>
</dbReference>
<dbReference type="NCBIfam" id="NF047595">
    <property type="entry name" value="IS66_ISRel24_TnpA"/>
    <property type="match status" value="1"/>
</dbReference>
<dbReference type="EMBL" id="JAATIT010000002">
    <property type="protein sequence ID" value="NJB89492.1"/>
    <property type="molecule type" value="Genomic_DNA"/>
</dbReference>
<dbReference type="InterPro" id="IPR036388">
    <property type="entry name" value="WH-like_DNA-bd_sf"/>
</dbReference>
<accession>A0A7X6B965</accession>
<proteinExistence type="inferred from homology"/>
<evidence type="ECO:0000256" key="1">
    <source>
        <dbReference type="ARBA" id="ARBA00009964"/>
    </source>
</evidence>
<dbReference type="GO" id="GO:0006313">
    <property type="term" value="P:DNA transposition"/>
    <property type="evidence" value="ECO:0007669"/>
    <property type="project" value="InterPro"/>
</dbReference>
<evidence type="ECO:0000313" key="3">
    <source>
        <dbReference type="Proteomes" id="UP000535078"/>
    </source>
</evidence>